<evidence type="ECO:0000313" key="2">
    <source>
        <dbReference type="Proteomes" id="UP000054783"/>
    </source>
</evidence>
<keyword evidence="2" id="KW-1185">Reference proteome</keyword>
<reference evidence="1 2" key="1">
    <citation type="submission" date="2015-01" db="EMBL/GenBank/DDBJ databases">
        <title>Evolution of Trichinella species and genotypes.</title>
        <authorList>
            <person name="Korhonen P.K."/>
            <person name="Edoardo P."/>
            <person name="Giuseppe L.R."/>
            <person name="Gasser R.B."/>
        </authorList>
    </citation>
    <scope>NUCLEOTIDE SEQUENCE [LARGE SCALE GENOMIC DNA]</scope>
    <source>
        <strain evidence="1">ISS2496</strain>
    </source>
</reference>
<organism evidence="1 2">
    <name type="scientific">Trichinella patagoniensis</name>
    <dbReference type="NCBI Taxonomy" id="990121"/>
    <lineage>
        <taxon>Eukaryota</taxon>
        <taxon>Metazoa</taxon>
        <taxon>Ecdysozoa</taxon>
        <taxon>Nematoda</taxon>
        <taxon>Enoplea</taxon>
        <taxon>Dorylaimia</taxon>
        <taxon>Trichinellida</taxon>
        <taxon>Trichinellidae</taxon>
        <taxon>Trichinella</taxon>
    </lineage>
</organism>
<dbReference type="Proteomes" id="UP000054783">
    <property type="component" value="Unassembled WGS sequence"/>
</dbReference>
<gene>
    <name evidence="1" type="ORF">T12_2828</name>
</gene>
<sequence length="59" mass="6791">MINQSMLMIKHPTHNLDRGLYKLHHDFCYLGNDVVDNLTGELYSESTTVHNLKSSESEL</sequence>
<dbReference type="EMBL" id="JYDQ01000072">
    <property type="protein sequence ID" value="KRY16804.1"/>
    <property type="molecule type" value="Genomic_DNA"/>
</dbReference>
<evidence type="ECO:0000313" key="1">
    <source>
        <dbReference type="EMBL" id="KRY16804.1"/>
    </source>
</evidence>
<proteinExistence type="predicted"/>
<name>A0A0V0ZWV4_9BILA</name>
<dbReference type="AlphaFoldDB" id="A0A0V0ZWV4"/>
<accession>A0A0V0ZWV4</accession>
<protein>
    <submittedName>
        <fullName evidence="1">Uncharacterized protein</fullName>
    </submittedName>
</protein>
<comment type="caution">
    <text evidence="1">The sequence shown here is derived from an EMBL/GenBank/DDBJ whole genome shotgun (WGS) entry which is preliminary data.</text>
</comment>